<dbReference type="InterPro" id="IPR002347">
    <property type="entry name" value="SDR_fam"/>
</dbReference>
<name>A0A7W6EB51_9HYPH</name>
<dbReference type="RefSeq" id="WP_183199149.1">
    <property type="nucleotide sequence ID" value="NZ_JACIEK010000002.1"/>
</dbReference>
<evidence type="ECO:0000313" key="5">
    <source>
        <dbReference type="Proteomes" id="UP000542776"/>
    </source>
</evidence>
<comment type="caution">
    <text evidence="4">The sequence shown here is derived from an EMBL/GenBank/DDBJ whole genome shotgun (WGS) entry which is preliminary data.</text>
</comment>
<dbReference type="FunFam" id="3.40.50.720:FF:000084">
    <property type="entry name" value="Short-chain dehydrogenase reductase"/>
    <property type="match status" value="1"/>
</dbReference>
<evidence type="ECO:0000313" key="4">
    <source>
        <dbReference type="EMBL" id="MBB3997599.1"/>
    </source>
</evidence>
<keyword evidence="5" id="KW-1185">Reference proteome</keyword>
<dbReference type="NCBIfam" id="NF005559">
    <property type="entry name" value="PRK07231.1"/>
    <property type="match status" value="1"/>
</dbReference>
<dbReference type="PRINTS" id="PR00081">
    <property type="entry name" value="GDHRDH"/>
</dbReference>
<dbReference type="PRINTS" id="PR00080">
    <property type="entry name" value="SDRFAMILY"/>
</dbReference>
<dbReference type="Proteomes" id="UP000542776">
    <property type="component" value="Unassembled WGS sequence"/>
</dbReference>
<accession>A0A7W6EB51</accession>
<dbReference type="InterPro" id="IPR020904">
    <property type="entry name" value="Sc_DH/Rdtase_CS"/>
</dbReference>
<dbReference type="PANTHER" id="PTHR43669:SF14">
    <property type="entry name" value="OXIDOREDUCTASE"/>
    <property type="match status" value="1"/>
</dbReference>
<dbReference type="AlphaFoldDB" id="A0A7W6EB51"/>
<feature type="domain" description="Ketoreductase" evidence="3">
    <location>
        <begin position="11"/>
        <end position="204"/>
    </location>
</feature>
<protein>
    <submittedName>
        <fullName evidence="4">Gluconate 5-dehydrogenase</fullName>
        <ecNumber evidence="4">1.1.1.69</ecNumber>
    </submittedName>
</protein>
<dbReference type="PROSITE" id="PS00061">
    <property type="entry name" value="ADH_SHORT"/>
    <property type="match status" value="1"/>
</dbReference>
<dbReference type="SUPFAM" id="SSF51735">
    <property type="entry name" value="NAD(P)-binding Rossmann-fold domains"/>
    <property type="match status" value="1"/>
</dbReference>
<dbReference type="PANTHER" id="PTHR43669">
    <property type="entry name" value="5-KETO-D-GLUCONATE 5-REDUCTASE"/>
    <property type="match status" value="1"/>
</dbReference>
<dbReference type="EMBL" id="JACIEK010000002">
    <property type="protein sequence ID" value="MBB3997599.1"/>
    <property type="molecule type" value="Genomic_DNA"/>
</dbReference>
<comment type="similarity">
    <text evidence="1">Belongs to the short-chain dehydrogenases/reductases (SDR) family.</text>
</comment>
<keyword evidence="2 4" id="KW-0560">Oxidoreductase</keyword>
<dbReference type="GO" id="GO:0008874">
    <property type="term" value="F:gluconate 5-dehydrogenase activity"/>
    <property type="evidence" value="ECO:0007669"/>
    <property type="project" value="UniProtKB-EC"/>
</dbReference>
<dbReference type="CDD" id="cd05347">
    <property type="entry name" value="Ga5DH-like_SDR_c"/>
    <property type="match status" value="1"/>
</dbReference>
<dbReference type="InterPro" id="IPR057326">
    <property type="entry name" value="KR_dom"/>
</dbReference>
<dbReference type="Gene3D" id="3.40.50.720">
    <property type="entry name" value="NAD(P)-binding Rossmann-like Domain"/>
    <property type="match status" value="1"/>
</dbReference>
<evidence type="ECO:0000259" key="3">
    <source>
        <dbReference type="SMART" id="SM00822"/>
    </source>
</evidence>
<reference evidence="4 5" key="1">
    <citation type="submission" date="2020-08" db="EMBL/GenBank/DDBJ databases">
        <title>Genomic Encyclopedia of Type Strains, Phase IV (KMG-IV): sequencing the most valuable type-strain genomes for metagenomic binning, comparative biology and taxonomic classification.</title>
        <authorList>
            <person name="Goeker M."/>
        </authorList>
    </citation>
    <scope>NUCLEOTIDE SEQUENCE [LARGE SCALE GENOMIC DNA]</scope>
    <source>
        <strain evidence="4 5">DSM 102238</strain>
    </source>
</reference>
<dbReference type="Pfam" id="PF13561">
    <property type="entry name" value="adh_short_C2"/>
    <property type="match status" value="1"/>
</dbReference>
<organism evidence="4 5">
    <name type="scientific">Aureimonas pseudogalii</name>
    <dbReference type="NCBI Taxonomy" id="1744844"/>
    <lineage>
        <taxon>Bacteria</taxon>
        <taxon>Pseudomonadati</taxon>
        <taxon>Pseudomonadota</taxon>
        <taxon>Alphaproteobacteria</taxon>
        <taxon>Hyphomicrobiales</taxon>
        <taxon>Aurantimonadaceae</taxon>
        <taxon>Aureimonas</taxon>
    </lineage>
</organism>
<evidence type="ECO:0000256" key="2">
    <source>
        <dbReference type="ARBA" id="ARBA00023002"/>
    </source>
</evidence>
<proteinExistence type="inferred from homology"/>
<dbReference type="InterPro" id="IPR036291">
    <property type="entry name" value="NAD(P)-bd_dom_sf"/>
</dbReference>
<gene>
    <name evidence="4" type="ORF">GGR04_001435</name>
</gene>
<dbReference type="EC" id="1.1.1.69" evidence="4"/>
<evidence type="ECO:0000256" key="1">
    <source>
        <dbReference type="ARBA" id="ARBA00006484"/>
    </source>
</evidence>
<dbReference type="SMART" id="SM00822">
    <property type="entry name" value="PKS_KR"/>
    <property type="match status" value="1"/>
</dbReference>
<sequence length="255" mass="26679">MVPNPFDLGGRIALVTGSNRGIGRALALGLGKAGARVVVNGRGAAQTAAAAAELAELGIEARAAVFDVTDPGAAAREIDRIEAEMGPIDILVNNAGMQQRAPIETFPLAALRQVMETNLMSAFYVSQPVIRHMVPRARGAIVNVCSVMSELGRPTIVPYTASKGGLKMMTRGLAAELGPKGIRVNGIAPGYFRTELNEALVEDPEFSGWLTKRTPMGRWGDVEELAGAAVFLASDAASFVTGQILYVDGGMTSAV</sequence>